<reference evidence="8" key="1">
    <citation type="submission" date="2020-07" db="EMBL/GenBank/DDBJ databases">
        <title>Ethylene signaling mediates host invasion by parasitic plants.</title>
        <authorList>
            <person name="Yoshida S."/>
        </authorList>
    </citation>
    <scope>NUCLEOTIDE SEQUENCE</scope>
    <source>
        <strain evidence="8">Okayama</strain>
    </source>
</reference>
<evidence type="ECO:0000256" key="1">
    <source>
        <dbReference type="ARBA" id="ARBA00004123"/>
    </source>
</evidence>
<dbReference type="CDD" id="cd10017">
    <property type="entry name" value="B3_DNA"/>
    <property type="match status" value="1"/>
</dbReference>
<evidence type="ECO:0000256" key="5">
    <source>
        <dbReference type="ARBA" id="ARBA00023242"/>
    </source>
</evidence>
<evidence type="ECO:0000256" key="4">
    <source>
        <dbReference type="ARBA" id="ARBA00023163"/>
    </source>
</evidence>
<dbReference type="GO" id="GO:0005634">
    <property type="term" value="C:nucleus"/>
    <property type="evidence" value="ECO:0007669"/>
    <property type="project" value="UniProtKB-SubCell"/>
</dbReference>
<name>A0A830CHS8_9LAMI</name>
<dbReference type="InterPro" id="IPR015300">
    <property type="entry name" value="DNA-bd_pseudobarrel_sf"/>
</dbReference>
<comment type="subcellular location">
    <subcellularLocation>
        <location evidence="1">Nucleus</location>
    </subcellularLocation>
</comment>
<feature type="compositionally biased region" description="Basic residues" evidence="6">
    <location>
        <begin position="1"/>
        <end position="15"/>
    </location>
</feature>
<protein>
    <submittedName>
        <fullName evidence="8">Putative B3 domain-containing protein at5g66980</fullName>
    </submittedName>
</protein>
<feature type="domain" description="TF-B3" evidence="7">
    <location>
        <begin position="25"/>
        <end position="118"/>
    </location>
</feature>
<dbReference type="OrthoDB" id="1666376at2759"/>
<evidence type="ECO:0000313" key="8">
    <source>
        <dbReference type="EMBL" id="GFP93951.1"/>
    </source>
</evidence>
<dbReference type="SMART" id="SM01019">
    <property type="entry name" value="B3"/>
    <property type="match status" value="1"/>
</dbReference>
<keyword evidence="3" id="KW-0238">DNA-binding</keyword>
<dbReference type="InterPro" id="IPR003340">
    <property type="entry name" value="B3_DNA-bd"/>
</dbReference>
<evidence type="ECO:0000259" key="7">
    <source>
        <dbReference type="PROSITE" id="PS50863"/>
    </source>
</evidence>
<dbReference type="PROSITE" id="PS50863">
    <property type="entry name" value="B3"/>
    <property type="match status" value="1"/>
</dbReference>
<feature type="region of interest" description="Disordered" evidence="6">
    <location>
        <begin position="1"/>
        <end position="20"/>
    </location>
</feature>
<dbReference type="AlphaFoldDB" id="A0A830CHS8"/>
<dbReference type="EMBL" id="BMAC01000330">
    <property type="protein sequence ID" value="GFP93951.1"/>
    <property type="molecule type" value="Genomic_DNA"/>
</dbReference>
<dbReference type="Gene3D" id="2.40.330.10">
    <property type="entry name" value="DNA-binding pseudobarrel domain"/>
    <property type="match status" value="1"/>
</dbReference>
<keyword evidence="5" id="KW-0539">Nucleus</keyword>
<evidence type="ECO:0000256" key="2">
    <source>
        <dbReference type="ARBA" id="ARBA00023015"/>
    </source>
</evidence>
<keyword evidence="2" id="KW-0805">Transcription regulation</keyword>
<comment type="caution">
    <text evidence="8">The sequence shown here is derived from an EMBL/GenBank/DDBJ whole genome shotgun (WGS) entry which is preliminary data.</text>
</comment>
<keyword evidence="4" id="KW-0804">Transcription</keyword>
<keyword evidence="9" id="KW-1185">Reference proteome</keyword>
<dbReference type="GO" id="GO:0003677">
    <property type="term" value="F:DNA binding"/>
    <property type="evidence" value="ECO:0007669"/>
    <property type="project" value="UniProtKB-KW"/>
</dbReference>
<dbReference type="SUPFAM" id="SSF101936">
    <property type="entry name" value="DNA-binding pseudobarrel domain"/>
    <property type="match status" value="1"/>
</dbReference>
<gene>
    <name evidence="8" type="ORF">PHJA_001539400</name>
</gene>
<evidence type="ECO:0000313" key="9">
    <source>
        <dbReference type="Proteomes" id="UP000653305"/>
    </source>
</evidence>
<proteinExistence type="predicted"/>
<sequence>MVKRGRGRPPAKTTKKSNINGESAPEFFKVFLPRLASHQLLIPPDFIRYFKRTIKERVVLKDAGGKKWYIDVEQTPKGFYFKKGWQSFVEYHRLTLGEFLVFKYDKCYSFVVKIYGTNACKKEITTPDLVTHVKIEPETERVVEDPLLMSNDKAECSGEKCDELKEAGNDLPRGFRVKLTQHGVTGDAYQDAAVTVEAGSSSEAPDDIGDLSQALAKMGE</sequence>
<dbReference type="InterPro" id="IPR050655">
    <property type="entry name" value="Plant_B3_domain"/>
</dbReference>
<accession>A0A830CHS8</accession>
<organism evidence="8 9">
    <name type="scientific">Phtheirospermum japonicum</name>
    <dbReference type="NCBI Taxonomy" id="374723"/>
    <lineage>
        <taxon>Eukaryota</taxon>
        <taxon>Viridiplantae</taxon>
        <taxon>Streptophyta</taxon>
        <taxon>Embryophyta</taxon>
        <taxon>Tracheophyta</taxon>
        <taxon>Spermatophyta</taxon>
        <taxon>Magnoliopsida</taxon>
        <taxon>eudicotyledons</taxon>
        <taxon>Gunneridae</taxon>
        <taxon>Pentapetalae</taxon>
        <taxon>asterids</taxon>
        <taxon>lamiids</taxon>
        <taxon>Lamiales</taxon>
        <taxon>Orobanchaceae</taxon>
        <taxon>Orobanchaceae incertae sedis</taxon>
        <taxon>Phtheirospermum</taxon>
    </lineage>
</organism>
<dbReference type="PANTHER" id="PTHR31920">
    <property type="entry name" value="B3 DOMAIN-CONTAINING"/>
    <property type="match status" value="1"/>
</dbReference>
<dbReference type="Pfam" id="PF02362">
    <property type="entry name" value="B3"/>
    <property type="match status" value="1"/>
</dbReference>
<evidence type="ECO:0000256" key="3">
    <source>
        <dbReference type="ARBA" id="ARBA00023125"/>
    </source>
</evidence>
<evidence type="ECO:0000256" key="6">
    <source>
        <dbReference type="SAM" id="MobiDB-lite"/>
    </source>
</evidence>
<dbReference type="Proteomes" id="UP000653305">
    <property type="component" value="Unassembled WGS sequence"/>
</dbReference>
<dbReference type="PANTHER" id="PTHR31920:SF135">
    <property type="entry name" value="B3 DOMAIN-CONTAINING PROTEIN OS03G0621600-RELATED"/>
    <property type="match status" value="1"/>
</dbReference>